<keyword evidence="1" id="KW-0433">Leucine-rich repeat</keyword>
<dbReference type="AlphaFoldDB" id="A0A6G0WJM4"/>
<evidence type="ECO:0000256" key="2">
    <source>
        <dbReference type="ARBA" id="ARBA00022737"/>
    </source>
</evidence>
<dbReference type="Gene3D" id="3.80.10.10">
    <property type="entry name" value="Ribonuclease Inhibitor"/>
    <property type="match status" value="2"/>
</dbReference>
<feature type="region of interest" description="Disordered" evidence="3">
    <location>
        <begin position="458"/>
        <end position="488"/>
    </location>
</feature>
<reference evidence="4 5" key="1">
    <citation type="submission" date="2019-07" db="EMBL/GenBank/DDBJ databases">
        <title>Genomics analysis of Aphanomyces spp. identifies a new class of oomycete effector associated with host adaptation.</title>
        <authorList>
            <person name="Gaulin E."/>
        </authorList>
    </citation>
    <scope>NUCLEOTIDE SEQUENCE [LARGE SCALE GENOMIC DNA]</scope>
    <source>
        <strain evidence="4 5">ATCC 201684</strain>
    </source>
</reference>
<dbReference type="Proteomes" id="UP000481153">
    <property type="component" value="Unassembled WGS sequence"/>
</dbReference>
<dbReference type="EMBL" id="VJMJ01000197">
    <property type="protein sequence ID" value="KAF0727419.1"/>
    <property type="molecule type" value="Genomic_DNA"/>
</dbReference>
<gene>
    <name evidence="4" type="ORF">Ae201684_014532</name>
</gene>
<name>A0A6G0WJM4_9STRA</name>
<evidence type="ECO:0000256" key="3">
    <source>
        <dbReference type="SAM" id="MobiDB-lite"/>
    </source>
</evidence>
<protein>
    <submittedName>
        <fullName evidence="4">Uncharacterized protein</fullName>
    </submittedName>
</protein>
<evidence type="ECO:0000313" key="4">
    <source>
        <dbReference type="EMBL" id="KAF0727419.1"/>
    </source>
</evidence>
<evidence type="ECO:0000313" key="5">
    <source>
        <dbReference type="Proteomes" id="UP000481153"/>
    </source>
</evidence>
<keyword evidence="2" id="KW-0677">Repeat</keyword>
<dbReference type="SUPFAM" id="SSF52075">
    <property type="entry name" value="Outer arm dynein light chain 1"/>
    <property type="match status" value="1"/>
</dbReference>
<dbReference type="PROSITE" id="PS51450">
    <property type="entry name" value="LRR"/>
    <property type="match status" value="1"/>
</dbReference>
<evidence type="ECO:0000256" key="1">
    <source>
        <dbReference type="ARBA" id="ARBA00022614"/>
    </source>
</evidence>
<organism evidence="4 5">
    <name type="scientific">Aphanomyces euteiches</name>
    <dbReference type="NCBI Taxonomy" id="100861"/>
    <lineage>
        <taxon>Eukaryota</taxon>
        <taxon>Sar</taxon>
        <taxon>Stramenopiles</taxon>
        <taxon>Oomycota</taxon>
        <taxon>Saprolegniomycetes</taxon>
        <taxon>Saprolegniales</taxon>
        <taxon>Verrucalvaceae</taxon>
        <taxon>Aphanomyces</taxon>
    </lineage>
</organism>
<dbReference type="InterPro" id="IPR001611">
    <property type="entry name" value="Leu-rich_rpt"/>
</dbReference>
<dbReference type="PANTHER" id="PTHR45973">
    <property type="entry name" value="PROTEIN PHOSPHATASE 1 REGULATORY SUBUNIT SDS22-RELATED"/>
    <property type="match status" value="1"/>
</dbReference>
<feature type="compositionally biased region" description="Low complexity" evidence="3">
    <location>
        <begin position="467"/>
        <end position="488"/>
    </location>
</feature>
<dbReference type="InterPro" id="IPR050576">
    <property type="entry name" value="Cilia_flagella_integrity"/>
</dbReference>
<dbReference type="PANTHER" id="PTHR45973:SF35">
    <property type="entry name" value="LEUCINE-RICH REPEAT-CONTAINING PROTEIN 43"/>
    <property type="match status" value="1"/>
</dbReference>
<comment type="caution">
    <text evidence="4">The sequence shown here is derived from an EMBL/GenBank/DDBJ whole genome shotgun (WGS) entry which is preliminary data.</text>
</comment>
<keyword evidence="5" id="KW-1185">Reference proteome</keyword>
<accession>A0A6G0WJM4</accession>
<proteinExistence type="predicted"/>
<sequence length="488" mass="53672">MTLDTQAAQSVPKTATDALELLLLSTMAITVHNGAKAKEKRATVAKDDAPVDYRECQRQLAEFDLRFGSSSEAARKNERKHNDKFLRSTLGNTYSDVDACALDWCSGLDDIVQETWERAKLFKMLHNLRLTKLAIHSIDETFSKSCCNLERLDVSENSLTALKELPPSLQELDAYMNQLDKVGIHDCPALVHLGLGLNKLAQIPSVSHPERLLSLDLSFNVIEDLSATLTALRGLVNIKHLFLQGNPVVLSRGYRHGLLAAIPSLTVLDDIEINDKEKEAVQQTPLSTQNFAELTMDVDVVGLFKTDVVMYEATIELSPDLLNLSTTDAAGHPNVHFECSRVPLPISCTLRDSFQFRAFVLRVFEVIKSSSDADTESRKRDLRCSVNVDLSGLLTPQSLEQRMGELTVAQSFNIKVALPPIPPTVPPPKGAPPLAEPTYQEHDCQVHVKLVLNPFDTANGANQTAELPKVPSSSSTSNLKSPSSKTKS</sequence>
<dbReference type="InterPro" id="IPR032675">
    <property type="entry name" value="LRR_dom_sf"/>
</dbReference>
<dbReference type="VEuPathDB" id="FungiDB:AeMF1_010492"/>